<keyword evidence="9" id="KW-0067">ATP-binding</keyword>
<dbReference type="NCBIfam" id="TIGR01522">
    <property type="entry name" value="ATPase-IIA2_Ca"/>
    <property type="match status" value="1"/>
</dbReference>
<keyword evidence="5 16" id="KW-0812">Transmembrane</keyword>
<evidence type="ECO:0000256" key="4">
    <source>
        <dbReference type="ARBA" id="ARBA00022568"/>
    </source>
</evidence>
<dbReference type="GO" id="GO:0005886">
    <property type="term" value="C:plasma membrane"/>
    <property type="evidence" value="ECO:0007669"/>
    <property type="project" value="UniProtKB-SubCell"/>
</dbReference>
<dbReference type="InterPro" id="IPR008250">
    <property type="entry name" value="ATPase_P-typ_transduc_dom_A_sf"/>
</dbReference>
<dbReference type="FunFam" id="2.70.150.10:FF:000016">
    <property type="entry name" value="Calcium-transporting P-type ATPase putative"/>
    <property type="match status" value="1"/>
</dbReference>
<evidence type="ECO:0000256" key="12">
    <source>
        <dbReference type="ARBA" id="ARBA00022989"/>
    </source>
</evidence>
<dbReference type="InterPro" id="IPR005782">
    <property type="entry name" value="P-type_ATPase_IIA"/>
</dbReference>
<dbReference type="AlphaFoldDB" id="A0AAF0ICM2"/>
<dbReference type="Pfam" id="PF00122">
    <property type="entry name" value="E1-E2_ATPase"/>
    <property type="match status" value="1"/>
</dbReference>
<dbReference type="InterPro" id="IPR023298">
    <property type="entry name" value="ATPase_P-typ_TM_dom_sf"/>
</dbReference>
<comment type="subcellular location">
    <subcellularLocation>
        <location evidence="1">Cell membrane</location>
        <topology evidence="1">Multi-pass membrane protein</topology>
    </subcellularLocation>
</comment>
<dbReference type="InterPro" id="IPR004014">
    <property type="entry name" value="ATPase_P-typ_cation-transptr_N"/>
</dbReference>
<dbReference type="InterPro" id="IPR001757">
    <property type="entry name" value="P_typ_ATPase"/>
</dbReference>
<dbReference type="FunFam" id="3.40.50.1000:FF:000028">
    <property type="entry name" value="Calcium-transporting P-type ATPase, putative"/>
    <property type="match status" value="1"/>
</dbReference>
<dbReference type="Pfam" id="PF00689">
    <property type="entry name" value="Cation_ATPase_C"/>
    <property type="match status" value="1"/>
</dbReference>
<dbReference type="GO" id="GO:0046872">
    <property type="term" value="F:metal ion binding"/>
    <property type="evidence" value="ECO:0007669"/>
    <property type="project" value="UniProtKB-KW"/>
</dbReference>
<dbReference type="GO" id="GO:1902600">
    <property type="term" value="P:proton transmembrane transport"/>
    <property type="evidence" value="ECO:0007669"/>
    <property type="project" value="TreeGrafter"/>
</dbReference>
<evidence type="ECO:0000256" key="13">
    <source>
        <dbReference type="ARBA" id="ARBA00023065"/>
    </source>
</evidence>
<proteinExistence type="predicted"/>
<dbReference type="Pfam" id="PF00690">
    <property type="entry name" value="Cation_ATPase_N"/>
    <property type="match status" value="1"/>
</dbReference>
<dbReference type="GO" id="GO:0005388">
    <property type="term" value="F:P-type calcium transporter activity"/>
    <property type="evidence" value="ECO:0007669"/>
    <property type="project" value="UniProtKB-EC"/>
</dbReference>
<dbReference type="InterPro" id="IPR036412">
    <property type="entry name" value="HAD-like_sf"/>
</dbReference>
<dbReference type="PRINTS" id="PR00119">
    <property type="entry name" value="CATATPASE"/>
</dbReference>
<evidence type="ECO:0000256" key="11">
    <source>
        <dbReference type="ARBA" id="ARBA00022967"/>
    </source>
</evidence>
<feature type="transmembrane region" description="Helical" evidence="16">
    <location>
        <begin position="822"/>
        <end position="839"/>
    </location>
</feature>
<dbReference type="PROSITE" id="PS00154">
    <property type="entry name" value="ATPASE_E1_E2"/>
    <property type="match status" value="1"/>
</dbReference>
<dbReference type="Gene3D" id="3.40.1110.10">
    <property type="entry name" value="Calcium-transporting ATPase, cytoplasmic domain N"/>
    <property type="match status" value="1"/>
</dbReference>
<evidence type="ECO:0000313" key="19">
    <source>
        <dbReference type="Proteomes" id="UP000186851"/>
    </source>
</evidence>
<dbReference type="SFLD" id="SFLDG00002">
    <property type="entry name" value="C1.7:_P-type_atpase_like"/>
    <property type="match status" value="1"/>
</dbReference>
<keyword evidence="3" id="KW-1003">Cell membrane</keyword>
<dbReference type="EMBL" id="CP091871">
    <property type="protein sequence ID" value="WEU40602.1"/>
    <property type="molecule type" value="Genomic_DNA"/>
</dbReference>
<keyword evidence="6" id="KW-0479">Metal-binding</keyword>
<dbReference type="EC" id="7.2.2.10" evidence="2"/>
<dbReference type="SUPFAM" id="SSF56784">
    <property type="entry name" value="HAD-like"/>
    <property type="match status" value="1"/>
</dbReference>
<name>A0AAF0ICM2_ODILC</name>
<feature type="transmembrane region" description="Helical" evidence="16">
    <location>
        <begin position="85"/>
        <end position="104"/>
    </location>
</feature>
<comment type="catalytic activity">
    <reaction evidence="15">
        <text>Ca(2+)(in) + ATP + H2O = Ca(2+)(out) + ADP + phosphate + H(+)</text>
        <dbReference type="Rhea" id="RHEA:18105"/>
        <dbReference type="ChEBI" id="CHEBI:15377"/>
        <dbReference type="ChEBI" id="CHEBI:15378"/>
        <dbReference type="ChEBI" id="CHEBI:29108"/>
        <dbReference type="ChEBI" id="CHEBI:30616"/>
        <dbReference type="ChEBI" id="CHEBI:43474"/>
        <dbReference type="ChEBI" id="CHEBI:456216"/>
        <dbReference type="EC" id="7.2.2.10"/>
    </reaction>
</comment>
<dbReference type="SUPFAM" id="SSF81660">
    <property type="entry name" value="Metal cation-transporting ATPase, ATP-binding domain N"/>
    <property type="match status" value="1"/>
</dbReference>
<evidence type="ECO:0000256" key="10">
    <source>
        <dbReference type="ARBA" id="ARBA00022842"/>
    </source>
</evidence>
<feature type="transmembrane region" description="Helical" evidence="16">
    <location>
        <begin position="891"/>
        <end position="907"/>
    </location>
</feature>
<evidence type="ECO:0000256" key="3">
    <source>
        <dbReference type="ARBA" id="ARBA00022475"/>
    </source>
</evidence>
<evidence type="ECO:0000256" key="9">
    <source>
        <dbReference type="ARBA" id="ARBA00022840"/>
    </source>
</evidence>
<evidence type="ECO:0000256" key="2">
    <source>
        <dbReference type="ARBA" id="ARBA00012790"/>
    </source>
</evidence>
<keyword evidence="11" id="KW-1278">Translocase</keyword>
<evidence type="ECO:0000256" key="15">
    <source>
        <dbReference type="ARBA" id="ARBA00048694"/>
    </source>
</evidence>
<keyword evidence="8" id="KW-0106">Calcium</keyword>
<dbReference type="Gene3D" id="2.70.150.10">
    <property type="entry name" value="Calcium-transporting ATPase, cytoplasmic transduction domain A"/>
    <property type="match status" value="1"/>
</dbReference>
<accession>A0AAF0ICM2</accession>
<dbReference type="InterPro" id="IPR006413">
    <property type="entry name" value="P-type_ATPase_IIA_PMR1"/>
</dbReference>
<evidence type="ECO:0000256" key="1">
    <source>
        <dbReference type="ARBA" id="ARBA00004651"/>
    </source>
</evidence>
<feature type="transmembrane region" description="Helical" evidence="16">
    <location>
        <begin position="276"/>
        <end position="301"/>
    </location>
</feature>
<keyword evidence="4" id="KW-0109">Calcium transport</keyword>
<dbReference type="Proteomes" id="UP000186851">
    <property type="component" value="Chromosome"/>
</dbReference>
<feature type="domain" description="Cation-transporting P-type ATPase N-terminal" evidence="17">
    <location>
        <begin position="8"/>
        <end position="81"/>
    </location>
</feature>
<organism evidence="18 19">
    <name type="scientific">Odinarchaeota yellowstonii (strain LCB_4)</name>
    <dbReference type="NCBI Taxonomy" id="1841599"/>
    <lineage>
        <taxon>Archaea</taxon>
        <taxon>Promethearchaeati</taxon>
        <taxon>Candidatus Odinarchaeota</taxon>
        <taxon>Candidatus Odinarchaeia</taxon>
        <taxon>Candidatus Odinarchaeales</taxon>
        <taxon>Candidatus Odinarchaeaceae</taxon>
        <taxon>Candidatus Odinarchaeum</taxon>
    </lineage>
</organism>
<gene>
    <name evidence="18" type="ORF">OdinLCB4_001325</name>
</gene>
<evidence type="ECO:0000256" key="8">
    <source>
        <dbReference type="ARBA" id="ARBA00022837"/>
    </source>
</evidence>
<reference evidence="18" key="1">
    <citation type="journal article" date="2017" name="Nature">
        <title>Asgard archaea illuminate the origin of eukaryotic cellular complexity.</title>
        <authorList>
            <person name="Zaremba-Niedzwiedzka K."/>
            <person name="Caceres E.F."/>
            <person name="Saw J.H."/>
            <person name="Backstrom D."/>
            <person name="Juzokaite L."/>
            <person name="Vancaester E."/>
            <person name="Seitz K.W."/>
            <person name="Anantharaman K."/>
            <person name="Starnawski P."/>
            <person name="Kjeldsen K.U."/>
            <person name="Scott M.B."/>
            <person name="Nunoura T."/>
            <person name="Banfield J.F."/>
            <person name="Schramm A."/>
            <person name="Baker B.J."/>
            <person name="Spang A."/>
            <person name="Ettema T.J.G."/>
        </authorList>
    </citation>
    <scope>NUCLEOTIDE SEQUENCE</scope>
    <source>
        <strain evidence="18">LCB_4</strain>
    </source>
</reference>
<dbReference type="Gene3D" id="3.40.50.1000">
    <property type="entry name" value="HAD superfamily/HAD-like"/>
    <property type="match status" value="1"/>
</dbReference>
<feature type="transmembrane region" description="Helical" evidence="16">
    <location>
        <begin position="772"/>
        <end position="793"/>
    </location>
</feature>
<dbReference type="GO" id="GO:0005524">
    <property type="term" value="F:ATP binding"/>
    <property type="evidence" value="ECO:0007669"/>
    <property type="project" value="UniProtKB-KW"/>
</dbReference>
<sequence>MRTAMEKEWFTLEEEELYKELKTSPAGLSKLEAKNRLMDYGLNELRRIKRRSKLELFLEQFKNVLIVILIIAALISVFLGEILDAAVIGVIVVLNAVIGFIQEYKAEKAIEALKELAAPQATVIRDGKEIQIPAKEIVPGDIVLIDTGDRIPADIRLTSASNLKIDESSLTGESIPVKKKTEPLKNGFIPLAERSNMAFSGTIVTSGYGKGVVVATGMDTEIGHIATMISQEEEKETPLQKKLDILGKKLGQIIIVLCVIVFLTGFLRGIPFIEIFLASVGLAVAAIPEGLPAIVTMGLALGIQRMAKRNAIIRKLPAVETLGSANVICSDKTGTLTKNEMTVRRIRLASSSIEVTGEGYTPRGEFLQNGKKINPLLDEDLTQLIKIGALCNNSALSFDPQKNRWFVTGDPTSGALIVLAEKAGLRHADLVQQYRRIAEIPFESERKRIVTLHEDPNGGRIIFVSGAPDVLLELSDYYLDNGQINKLDNEKKTMFLKLNDEMARQALRVIGLAYKKLDTHTFSIEDPSFDRGLVFTGLVGMMDPPRAEVKDAIKLASKAGIKTIMITGDHPNTAAAIAKELGILKEGELVITGSQLDAMGLEELEKIVEKVKVYARVSPKHKLQIIKALKKKGSILAMTGDGVNDAPALKSSDIGVAMGIAGTDVAKEASDMILADDNFTTIVAAVEEGRMVYDNIKKVVRYLISTNFGEIITIFVGIIIGLPLPILALQILWINLVTDGLPALALGVEPAERDLMERRPRDPNENILSKETLLNALIYGSIMAAGALGLYIFELFSLDYWGFLATNPTPEQIDIFLLRPRTVVFTVLMLFQMVSVFTFRSEKTSIFKMKFFGNKYLVIAVAISIALHLLVVYVPVMQMPFKTTFLNPSDWLLIIVLNLSLLVYSEIRKSFIRRAKI</sequence>
<evidence type="ECO:0000313" key="18">
    <source>
        <dbReference type="EMBL" id="WEU40602.1"/>
    </source>
</evidence>
<protein>
    <recommendedName>
        <fullName evidence="2">P-type Ca(2+) transporter</fullName>
        <ecNumber evidence="2">7.2.2.10</ecNumber>
    </recommendedName>
</protein>
<evidence type="ECO:0000256" key="14">
    <source>
        <dbReference type="ARBA" id="ARBA00023136"/>
    </source>
</evidence>
<dbReference type="NCBIfam" id="TIGR01116">
    <property type="entry name" value="ATPase-IIA1_Ca"/>
    <property type="match status" value="1"/>
</dbReference>
<dbReference type="GO" id="GO:0016887">
    <property type="term" value="F:ATP hydrolysis activity"/>
    <property type="evidence" value="ECO:0007669"/>
    <property type="project" value="InterPro"/>
</dbReference>
<dbReference type="SUPFAM" id="SSF81665">
    <property type="entry name" value="Calcium ATPase, transmembrane domain M"/>
    <property type="match status" value="1"/>
</dbReference>
<keyword evidence="4" id="KW-0813">Transport</keyword>
<dbReference type="NCBIfam" id="TIGR01494">
    <property type="entry name" value="ATPase_P-type"/>
    <property type="match status" value="2"/>
</dbReference>
<keyword evidence="12 16" id="KW-1133">Transmembrane helix</keyword>
<dbReference type="KEGG" id="oyw:OdinLCB4_001325"/>
<evidence type="ECO:0000256" key="6">
    <source>
        <dbReference type="ARBA" id="ARBA00022723"/>
    </source>
</evidence>
<dbReference type="FunFam" id="3.40.50.1000:FF:000001">
    <property type="entry name" value="Phospholipid-transporting ATPase IC"/>
    <property type="match status" value="1"/>
</dbReference>
<dbReference type="GO" id="GO:0140352">
    <property type="term" value="P:export from cell"/>
    <property type="evidence" value="ECO:0007669"/>
    <property type="project" value="UniProtKB-ARBA"/>
</dbReference>
<dbReference type="InterPro" id="IPR006068">
    <property type="entry name" value="ATPase_P-typ_cation-transptr_C"/>
</dbReference>
<dbReference type="PANTHER" id="PTHR43294:SF21">
    <property type="entry name" value="CATION TRANSPORTING ATPASE"/>
    <property type="match status" value="1"/>
</dbReference>
<keyword evidence="7" id="KW-0547">Nucleotide-binding</keyword>
<dbReference type="SFLD" id="SFLDS00003">
    <property type="entry name" value="Haloacid_Dehalogenase"/>
    <property type="match status" value="1"/>
</dbReference>
<dbReference type="InterPro" id="IPR050510">
    <property type="entry name" value="Cation_transp_ATPase_P-type"/>
</dbReference>
<dbReference type="InterPro" id="IPR023299">
    <property type="entry name" value="ATPase_P-typ_cyto_dom_N"/>
</dbReference>
<keyword evidence="14 16" id="KW-0472">Membrane</keyword>
<feature type="transmembrane region" description="Helical" evidence="16">
    <location>
        <begin position="250"/>
        <end position="270"/>
    </location>
</feature>
<evidence type="ECO:0000256" key="16">
    <source>
        <dbReference type="SAM" id="Phobius"/>
    </source>
</evidence>
<keyword evidence="13" id="KW-0406">Ion transport</keyword>
<feature type="transmembrane region" description="Helical" evidence="16">
    <location>
        <begin position="851"/>
        <end position="871"/>
    </location>
</feature>
<dbReference type="PRINTS" id="PR00120">
    <property type="entry name" value="HATPASE"/>
</dbReference>
<dbReference type="InterPro" id="IPR044492">
    <property type="entry name" value="P_typ_ATPase_HD_dom"/>
</dbReference>
<dbReference type="InterPro" id="IPR059000">
    <property type="entry name" value="ATPase_P-type_domA"/>
</dbReference>
<dbReference type="FunFam" id="1.20.1110.10:FF:000065">
    <property type="entry name" value="Sarcoplasmic/endoplasmic reticulum calcium ATPase 1"/>
    <property type="match status" value="1"/>
</dbReference>
<dbReference type="CDD" id="cd02089">
    <property type="entry name" value="P-type_ATPase_Ca_prok"/>
    <property type="match status" value="1"/>
</dbReference>
<dbReference type="Gene3D" id="1.20.1110.10">
    <property type="entry name" value="Calcium-transporting ATPase, transmembrane domain"/>
    <property type="match status" value="1"/>
</dbReference>
<dbReference type="SUPFAM" id="SSF81653">
    <property type="entry name" value="Calcium ATPase, transduction domain A"/>
    <property type="match status" value="1"/>
</dbReference>
<evidence type="ECO:0000256" key="7">
    <source>
        <dbReference type="ARBA" id="ARBA00022741"/>
    </source>
</evidence>
<feature type="transmembrane region" description="Helical" evidence="16">
    <location>
        <begin position="56"/>
        <end position="79"/>
    </location>
</feature>
<keyword evidence="10" id="KW-0460">Magnesium</keyword>
<dbReference type="InterPro" id="IPR018303">
    <property type="entry name" value="ATPase_P-typ_P_site"/>
</dbReference>
<dbReference type="PANTHER" id="PTHR43294">
    <property type="entry name" value="SODIUM/POTASSIUM-TRANSPORTING ATPASE SUBUNIT ALPHA"/>
    <property type="match status" value="1"/>
</dbReference>
<evidence type="ECO:0000256" key="5">
    <source>
        <dbReference type="ARBA" id="ARBA00022692"/>
    </source>
</evidence>
<dbReference type="SFLD" id="SFLDF00027">
    <property type="entry name" value="p-type_atpase"/>
    <property type="match status" value="1"/>
</dbReference>
<reference evidence="18" key="2">
    <citation type="journal article" date="2022" name="Nat. Microbiol.">
        <title>A closed Candidatus Odinarchaeum chromosome exposes Asgard archaeal viruses.</title>
        <authorList>
            <person name="Tamarit D."/>
            <person name="Caceres E.F."/>
            <person name="Krupovic M."/>
            <person name="Nijland R."/>
            <person name="Eme L."/>
            <person name="Robinson N.P."/>
            <person name="Ettema T.J.G."/>
        </authorList>
    </citation>
    <scope>NUCLEOTIDE SEQUENCE</scope>
    <source>
        <strain evidence="18">LCB_4</strain>
    </source>
</reference>
<dbReference type="Pfam" id="PF13246">
    <property type="entry name" value="Cation_ATPase"/>
    <property type="match status" value="1"/>
</dbReference>
<feature type="transmembrane region" description="Helical" evidence="16">
    <location>
        <begin position="699"/>
        <end position="720"/>
    </location>
</feature>
<dbReference type="SMART" id="SM00831">
    <property type="entry name" value="Cation_ATPase_N"/>
    <property type="match status" value="1"/>
</dbReference>
<feature type="transmembrane region" description="Helical" evidence="16">
    <location>
        <begin position="726"/>
        <end position="751"/>
    </location>
</feature>
<evidence type="ECO:0000259" key="17">
    <source>
        <dbReference type="SMART" id="SM00831"/>
    </source>
</evidence>
<dbReference type="InterPro" id="IPR023214">
    <property type="entry name" value="HAD_sf"/>
</dbReference>